<organism evidence="2 3">
    <name type="scientific">Roseomonas fluvialis</name>
    <dbReference type="NCBI Taxonomy" id="1750527"/>
    <lineage>
        <taxon>Bacteria</taxon>
        <taxon>Pseudomonadati</taxon>
        <taxon>Pseudomonadota</taxon>
        <taxon>Alphaproteobacteria</taxon>
        <taxon>Acetobacterales</taxon>
        <taxon>Roseomonadaceae</taxon>
        <taxon>Roseomonas</taxon>
    </lineage>
</organism>
<proteinExistence type="predicted"/>
<keyword evidence="1" id="KW-1133">Transmembrane helix</keyword>
<reference evidence="2 3" key="1">
    <citation type="journal article" date="2016" name="Microbes Environ.">
        <title>Phylogenetically diverse aerobic anoxygenic phototrophic bacteria isolated from epilithic biofilms in Tama river, Japan.</title>
        <authorList>
            <person name="Hirose S."/>
            <person name="Matsuura K."/>
            <person name="Haruta S."/>
        </authorList>
    </citation>
    <scope>NUCLEOTIDE SEQUENCE [LARGE SCALE GENOMIC DNA]</scope>
    <source>
        <strain evidence="2 3">S08</strain>
    </source>
</reference>
<dbReference type="PANTHER" id="PTHR22911:SF103">
    <property type="entry name" value="BLR2811 PROTEIN"/>
    <property type="match status" value="1"/>
</dbReference>
<dbReference type="EMBL" id="AP025637">
    <property type="protein sequence ID" value="BDG73090.1"/>
    <property type="molecule type" value="Genomic_DNA"/>
</dbReference>
<evidence type="ECO:0000313" key="3">
    <source>
        <dbReference type="Proteomes" id="UP000831327"/>
    </source>
</evidence>
<dbReference type="InterPro" id="IPR037185">
    <property type="entry name" value="EmrE-like"/>
</dbReference>
<feature type="transmembrane region" description="Helical" evidence="1">
    <location>
        <begin position="278"/>
        <end position="296"/>
    </location>
</feature>
<feature type="transmembrane region" description="Helical" evidence="1">
    <location>
        <begin position="26"/>
        <end position="47"/>
    </location>
</feature>
<keyword evidence="1" id="KW-0472">Membrane</keyword>
<feature type="transmembrane region" description="Helical" evidence="1">
    <location>
        <begin position="53"/>
        <end position="71"/>
    </location>
</feature>
<feature type="transmembrane region" description="Helical" evidence="1">
    <location>
        <begin position="162"/>
        <end position="181"/>
    </location>
</feature>
<feature type="transmembrane region" description="Helical" evidence="1">
    <location>
        <begin position="107"/>
        <end position="127"/>
    </location>
</feature>
<evidence type="ECO:0000256" key="1">
    <source>
        <dbReference type="SAM" id="Phobius"/>
    </source>
</evidence>
<dbReference type="SUPFAM" id="SSF103481">
    <property type="entry name" value="Multidrug resistance efflux transporter EmrE"/>
    <property type="match status" value="2"/>
</dbReference>
<feature type="transmembrane region" description="Helical" evidence="1">
    <location>
        <begin position="253"/>
        <end position="272"/>
    </location>
</feature>
<feature type="transmembrane region" description="Helical" evidence="1">
    <location>
        <begin position="193"/>
        <end position="212"/>
    </location>
</feature>
<dbReference type="Proteomes" id="UP000831327">
    <property type="component" value="Chromosome"/>
</dbReference>
<dbReference type="PANTHER" id="PTHR22911">
    <property type="entry name" value="ACYL-MALONYL CONDENSING ENZYME-RELATED"/>
    <property type="match status" value="1"/>
</dbReference>
<protein>
    <submittedName>
        <fullName evidence="2">Permease</fullName>
    </submittedName>
</protein>
<accession>A0ABN6P374</accession>
<keyword evidence="3" id="KW-1185">Reference proteome</keyword>
<feature type="transmembrane region" description="Helical" evidence="1">
    <location>
        <begin position="83"/>
        <end position="101"/>
    </location>
</feature>
<gene>
    <name evidence="2" type="ORF">Rmf_30190</name>
</gene>
<feature type="transmembrane region" description="Helical" evidence="1">
    <location>
        <begin position="218"/>
        <end position="241"/>
    </location>
</feature>
<keyword evidence="1" id="KW-0812">Transmembrane</keyword>
<feature type="transmembrane region" description="Helical" evidence="1">
    <location>
        <begin position="139"/>
        <end position="156"/>
    </location>
</feature>
<evidence type="ECO:0000313" key="2">
    <source>
        <dbReference type="EMBL" id="BDG73090.1"/>
    </source>
</evidence>
<name>A0ABN6P374_9PROT</name>
<sequence>MAVTETARLRIRGLSVPTGAESVRGILLILSAYLVITGADVAVKWALPEVGVAVSMIARGVIGALAVLAITRGRGIAPVNGRLLAVRGVLHCGVSATWYWAWLSGMALVDSYAIAAAAPLLMTLLAIPMLGEQVRWRRWTSTLVGFGGVLFMLQPGGDLWRFETPFLMVAVVAMAVTRIWTRVLSATDTPGAIAFWLMIAHIPMGLVLLPAFPAPDTLPGPGVIVALVFFGVANAIAHILFARAFALAPVSALAPYEYSPLLIGGILGFLIWVEIPAWTTVGGAVIVIVAGLYNLHRERVRRAQERRDG</sequence>